<dbReference type="Proteomes" id="UP000887104">
    <property type="component" value="Unassembled WGS sequence"/>
</dbReference>
<protein>
    <recommendedName>
        <fullName evidence="3">DUF3861 domain-containing protein</fullName>
    </recommendedName>
</protein>
<proteinExistence type="predicted"/>
<evidence type="ECO:0008006" key="3">
    <source>
        <dbReference type="Google" id="ProtNLM"/>
    </source>
</evidence>
<evidence type="ECO:0000313" key="1">
    <source>
        <dbReference type="EMBL" id="GIU44726.1"/>
    </source>
</evidence>
<dbReference type="RefSeq" id="WP_220780712.1">
    <property type="nucleotide sequence ID" value="NZ_BPEY01000023.1"/>
</dbReference>
<dbReference type="Gene3D" id="3.10.20.850">
    <property type="entry name" value="Protein of unknown function DUF3861"/>
    <property type="match status" value="1"/>
</dbReference>
<name>A0ABQ4PC65_9GAMM</name>
<dbReference type="InterPro" id="IPR024476">
    <property type="entry name" value="DUF3861"/>
</dbReference>
<sequence>MKGHLYKVTLEHIEDAKGLPIDDNSLQFEARNHDDIFKIVEMIKIKMDLEEADAVAFAVGLKLFGEVMLKNRDVELFKQFKPHMTDFMKQLKKL</sequence>
<reference evidence="1" key="1">
    <citation type="submission" date="2021-05" db="EMBL/GenBank/DDBJ databases">
        <title>Molecular characterization for Shewanella algae harboring chromosomal blaOXA-55-like strains isolated from clinical and environment sample.</title>
        <authorList>
            <person name="Ohama Y."/>
            <person name="Aoki K."/>
            <person name="Harada S."/>
            <person name="Moriya K."/>
            <person name="Ishii Y."/>
            <person name="Tateda K."/>
        </authorList>
    </citation>
    <scope>NUCLEOTIDE SEQUENCE</scope>
    <source>
        <strain evidence="1">JCM 11563</strain>
    </source>
</reference>
<dbReference type="InterPro" id="IPR038194">
    <property type="entry name" value="DUF3861_sf"/>
</dbReference>
<gene>
    <name evidence="1" type="ORF">TUM4438_16590</name>
</gene>
<accession>A0ABQ4PC65</accession>
<evidence type="ECO:0000313" key="2">
    <source>
        <dbReference type="Proteomes" id="UP000887104"/>
    </source>
</evidence>
<organism evidence="1 2">
    <name type="scientific">Shewanella sairae</name>
    <dbReference type="NCBI Taxonomy" id="190310"/>
    <lineage>
        <taxon>Bacteria</taxon>
        <taxon>Pseudomonadati</taxon>
        <taxon>Pseudomonadota</taxon>
        <taxon>Gammaproteobacteria</taxon>
        <taxon>Alteromonadales</taxon>
        <taxon>Shewanellaceae</taxon>
        <taxon>Shewanella</taxon>
    </lineage>
</organism>
<comment type="caution">
    <text evidence="1">The sequence shown here is derived from an EMBL/GenBank/DDBJ whole genome shotgun (WGS) entry which is preliminary data.</text>
</comment>
<dbReference type="EMBL" id="BPEY01000023">
    <property type="protein sequence ID" value="GIU44726.1"/>
    <property type="molecule type" value="Genomic_DNA"/>
</dbReference>
<keyword evidence="2" id="KW-1185">Reference proteome</keyword>
<dbReference type="Pfam" id="PF12977">
    <property type="entry name" value="DUF3861"/>
    <property type="match status" value="1"/>
</dbReference>